<dbReference type="Proteomes" id="UP000659654">
    <property type="component" value="Unassembled WGS sequence"/>
</dbReference>
<sequence length="408" mass="47524">MLQTAVLSRAYSTNLKGRIKIETGLEIPEHHIYVAFRPEDERERLIELTQLLEKQMAEKAADPRDDRSLVQYKSADKTTFWRRFIEVYDDRLDECRAELNAIIIEGRTGPLNTTNILTRLRHKSSKLTVFLDKYYAHLPTSCYLYKPHAFDFNGSLDFIGSCSRNFGLEEMKKRGEVPSVLKMLKVARLYFGQPEETDPLVTILADLQVPDWKHEALANDAQFVFLDLDSFKDCASTVMYEIEKMDLCLKSVLLINQHPNFDTAGLENPQWNALKVFLNEWKFDTQWDVLHPDVGFGAVERQSYLQHFKKEDTFAMYGREDKSATLEQIPSMFPENFCGVYFVGNRDCRRIARHTVPRRENNIIVYRYLEDLYAAHEISGQVSGTQFWSRTRAYYDDVHDDTSESVDM</sequence>
<dbReference type="AlphaFoldDB" id="A0A1I7SCZ6"/>
<evidence type="ECO:0000313" key="1">
    <source>
        <dbReference type="EMBL" id="CAD5213728.1"/>
    </source>
</evidence>
<dbReference type="WBParaSite" id="BXY_1090000.1">
    <property type="protein sequence ID" value="BXY_1090000.1"/>
    <property type="gene ID" value="BXY_1090000"/>
</dbReference>
<dbReference type="Proteomes" id="UP000095284">
    <property type="component" value="Unplaced"/>
</dbReference>
<evidence type="ECO:0000313" key="5">
    <source>
        <dbReference type="WBParaSite" id="BXY_1090000.1"/>
    </source>
</evidence>
<dbReference type="OrthoDB" id="5901689at2759"/>
<dbReference type="EMBL" id="CAJFDI010000002">
    <property type="protein sequence ID" value="CAD5213728.1"/>
    <property type="molecule type" value="Genomic_DNA"/>
</dbReference>
<gene>
    <name evidence="1" type="ORF">BXYJ_LOCUS3175</name>
</gene>
<reference evidence="2" key="2">
    <citation type="submission" date="2020-08" db="EMBL/GenBank/DDBJ databases">
        <authorList>
            <person name="Kikuchi T."/>
        </authorList>
    </citation>
    <scope>NUCLEOTIDE SEQUENCE</scope>
    <source>
        <strain evidence="1">Ka4C1</strain>
    </source>
</reference>
<evidence type="ECO:0000313" key="4">
    <source>
        <dbReference type="Proteomes" id="UP000659654"/>
    </source>
</evidence>
<accession>A0A1I7SCZ6</accession>
<protein>
    <submittedName>
        <fullName evidence="1">(pine wood nematode) hypothetical protein</fullName>
    </submittedName>
</protein>
<dbReference type="EMBL" id="CAJFCV020000002">
    <property type="protein sequence ID" value="CAG9093194.1"/>
    <property type="molecule type" value="Genomic_DNA"/>
</dbReference>
<name>A0A1I7SCZ6_BURXY</name>
<proteinExistence type="predicted"/>
<reference evidence="5" key="1">
    <citation type="submission" date="2016-11" db="UniProtKB">
        <authorList>
            <consortium name="WormBaseParasite"/>
        </authorList>
    </citation>
    <scope>IDENTIFICATION</scope>
</reference>
<keyword evidence="4" id="KW-1185">Reference proteome</keyword>
<organism evidence="3 5">
    <name type="scientific">Bursaphelenchus xylophilus</name>
    <name type="common">Pinewood nematode worm</name>
    <name type="synonym">Aphelenchoides xylophilus</name>
    <dbReference type="NCBI Taxonomy" id="6326"/>
    <lineage>
        <taxon>Eukaryota</taxon>
        <taxon>Metazoa</taxon>
        <taxon>Ecdysozoa</taxon>
        <taxon>Nematoda</taxon>
        <taxon>Chromadorea</taxon>
        <taxon>Rhabditida</taxon>
        <taxon>Tylenchina</taxon>
        <taxon>Tylenchomorpha</taxon>
        <taxon>Aphelenchoidea</taxon>
        <taxon>Aphelenchoididae</taxon>
        <taxon>Bursaphelenchus</taxon>
    </lineage>
</organism>
<dbReference type="Proteomes" id="UP000582659">
    <property type="component" value="Unassembled WGS sequence"/>
</dbReference>
<evidence type="ECO:0000313" key="3">
    <source>
        <dbReference type="Proteomes" id="UP000095284"/>
    </source>
</evidence>
<evidence type="ECO:0000313" key="2">
    <source>
        <dbReference type="EMBL" id="CAG9093194.1"/>
    </source>
</evidence>